<dbReference type="Proteomes" id="UP000027002">
    <property type="component" value="Chromosome 4"/>
</dbReference>
<keyword evidence="1" id="KW-1133">Transmembrane helix</keyword>
<name>A0A8E5MJ93_USTVR</name>
<evidence type="ECO:0000313" key="2">
    <source>
        <dbReference type="EMBL" id="QUC21576.1"/>
    </source>
</evidence>
<dbReference type="RefSeq" id="XP_042999249.1">
    <property type="nucleotide sequence ID" value="XM_043143316.1"/>
</dbReference>
<proteinExistence type="predicted"/>
<dbReference type="KEGG" id="uvi:66066596"/>
<keyword evidence="1" id="KW-0812">Transmembrane</keyword>
<protein>
    <submittedName>
        <fullName evidence="2">Uncharacterized protein</fullName>
    </submittedName>
</protein>
<feature type="transmembrane region" description="Helical" evidence="1">
    <location>
        <begin position="21"/>
        <end position="42"/>
    </location>
</feature>
<dbReference type="AlphaFoldDB" id="A0A8E5MJ93"/>
<accession>A0A8E5MJ93</accession>
<dbReference type="OrthoDB" id="3257095at2759"/>
<dbReference type="GeneID" id="66066596"/>
<keyword evidence="1" id="KW-0472">Membrane</keyword>
<gene>
    <name evidence="2" type="ORF">UV8b_05819</name>
</gene>
<sequence length="103" mass="11220">MSDVSEEVRNAAKAVPAAMMVVYVANSVPVFPILITLCYHMPDTTVALADNTTYPAVYVLKRSMNMVWSLSVPLCTIFLEGGIVIRGLLCWLRGEESQAAVAK</sequence>
<feature type="transmembrane region" description="Helical" evidence="1">
    <location>
        <begin position="67"/>
        <end position="89"/>
    </location>
</feature>
<dbReference type="EMBL" id="CP072756">
    <property type="protein sequence ID" value="QUC21576.1"/>
    <property type="molecule type" value="Genomic_DNA"/>
</dbReference>
<evidence type="ECO:0000313" key="3">
    <source>
        <dbReference type="Proteomes" id="UP000027002"/>
    </source>
</evidence>
<reference evidence="2" key="1">
    <citation type="submission" date="2020-03" db="EMBL/GenBank/DDBJ databases">
        <title>A mixture of massive structural variations and highly conserved coding sequences in Ustilaginoidea virens genome.</title>
        <authorList>
            <person name="Zhang K."/>
            <person name="Zhao Z."/>
            <person name="Zhang Z."/>
            <person name="Li Y."/>
            <person name="Hsiang T."/>
            <person name="Sun W."/>
        </authorList>
    </citation>
    <scope>NUCLEOTIDE SEQUENCE</scope>
    <source>
        <strain evidence="2">UV-8b</strain>
    </source>
</reference>
<evidence type="ECO:0000256" key="1">
    <source>
        <dbReference type="SAM" id="Phobius"/>
    </source>
</evidence>
<keyword evidence="3" id="KW-1185">Reference proteome</keyword>
<organism evidence="2 3">
    <name type="scientific">Ustilaginoidea virens</name>
    <name type="common">Rice false smut fungus</name>
    <name type="synonym">Villosiclava virens</name>
    <dbReference type="NCBI Taxonomy" id="1159556"/>
    <lineage>
        <taxon>Eukaryota</taxon>
        <taxon>Fungi</taxon>
        <taxon>Dikarya</taxon>
        <taxon>Ascomycota</taxon>
        <taxon>Pezizomycotina</taxon>
        <taxon>Sordariomycetes</taxon>
        <taxon>Hypocreomycetidae</taxon>
        <taxon>Hypocreales</taxon>
        <taxon>Clavicipitaceae</taxon>
        <taxon>Ustilaginoidea</taxon>
    </lineage>
</organism>